<dbReference type="InterPro" id="IPR043128">
    <property type="entry name" value="Rev_trsase/Diguanyl_cyclase"/>
</dbReference>
<reference evidence="5 6" key="1">
    <citation type="submission" date="2019-06" db="EMBL/GenBank/DDBJ databases">
        <authorList>
            <person name="Livingstone P."/>
            <person name="Whitworth D."/>
        </authorList>
    </citation>
    <scope>NUCLEOTIDE SEQUENCE [LARGE SCALE GENOMIC DNA]</scope>
    <source>
        <strain evidence="5 6">AM401</strain>
    </source>
</reference>
<dbReference type="InterPro" id="IPR000160">
    <property type="entry name" value="GGDEF_dom"/>
</dbReference>
<dbReference type="Proteomes" id="UP000315369">
    <property type="component" value="Unassembled WGS sequence"/>
</dbReference>
<evidence type="ECO:0000313" key="6">
    <source>
        <dbReference type="Proteomes" id="UP000315369"/>
    </source>
</evidence>
<dbReference type="PANTHER" id="PTHR45138:SF24">
    <property type="entry name" value="DIGUANYLATE CYCLASE DGCC-RELATED"/>
    <property type="match status" value="1"/>
</dbReference>
<comment type="caution">
    <text evidence="5">The sequence shown here is derived from an EMBL/GenBank/DDBJ whole genome shotgun (WGS) entry which is preliminary data.</text>
</comment>
<dbReference type="CDD" id="cd01949">
    <property type="entry name" value="GGDEF"/>
    <property type="match status" value="1"/>
</dbReference>
<keyword evidence="6" id="KW-1185">Reference proteome</keyword>
<dbReference type="GO" id="GO:0052621">
    <property type="term" value="F:diguanylate cyclase activity"/>
    <property type="evidence" value="ECO:0007669"/>
    <property type="project" value="UniProtKB-EC"/>
</dbReference>
<feature type="domain" description="GGDEF" evidence="4">
    <location>
        <begin position="180"/>
        <end position="313"/>
    </location>
</feature>
<evidence type="ECO:0000259" key="3">
    <source>
        <dbReference type="PROSITE" id="PS50110"/>
    </source>
</evidence>
<dbReference type="GO" id="GO:1902201">
    <property type="term" value="P:negative regulation of bacterial-type flagellum-dependent cell motility"/>
    <property type="evidence" value="ECO:0007669"/>
    <property type="project" value="TreeGrafter"/>
</dbReference>
<dbReference type="PANTHER" id="PTHR45138">
    <property type="entry name" value="REGULATORY COMPONENTS OF SENSORY TRANSDUCTION SYSTEM"/>
    <property type="match status" value="1"/>
</dbReference>
<dbReference type="GO" id="GO:0000160">
    <property type="term" value="P:phosphorelay signal transduction system"/>
    <property type="evidence" value="ECO:0007669"/>
    <property type="project" value="InterPro"/>
</dbReference>
<organism evidence="5 6">
    <name type="scientific">Myxococcus llanfairpwllgwyngyllgogerychwyrndrobwllllantysiliogogogochensis</name>
    <dbReference type="NCBI Taxonomy" id="2590453"/>
    <lineage>
        <taxon>Bacteria</taxon>
        <taxon>Pseudomonadati</taxon>
        <taxon>Myxococcota</taxon>
        <taxon>Myxococcia</taxon>
        <taxon>Myxococcales</taxon>
        <taxon>Cystobacterineae</taxon>
        <taxon>Myxococcaceae</taxon>
        <taxon>Myxococcus</taxon>
    </lineage>
</organism>
<feature type="domain" description="Response regulatory" evidence="3">
    <location>
        <begin position="16"/>
        <end position="130"/>
    </location>
</feature>
<dbReference type="PROSITE" id="PS50110">
    <property type="entry name" value="RESPONSE_REGULATORY"/>
    <property type="match status" value="1"/>
</dbReference>
<evidence type="ECO:0000259" key="4">
    <source>
        <dbReference type="PROSITE" id="PS50887"/>
    </source>
</evidence>
<name>A0A540X7U7_9BACT</name>
<dbReference type="SMART" id="SM00267">
    <property type="entry name" value="GGDEF"/>
    <property type="match status" value="1"/>
</dbReference>
<evidence type="ECO:0000256" key="1">
    <source>
        <dbReference type="ARBA" id="ARBA00012528"/>
    </source>
</evidence>
<dbReference type="InterPro" id="IPR011006">
    <property type="entry name" value="CheY-like_superfamily"/>
</dbReference>
<evidence type="ECO:0000313" key="5">
    <source>
        <dbReference type="EMBL" id="TQF17307.1"/>
    </source>
</evidence>
<dbReference type="GO" id="GO:0005886">
    <property type="term" value="C:plasma membrane"/>
    <property type="evidence" value="ECO:0007669"/>
    <property type="project" value="TreeGrafter"/>
</dbReference>
<dbReference type="NCBIfam" id="TIGR00254">
    <property type="entry name" value="GGDEF"/>
    <property type="match status" value="1"/>
</dbReference>
<protein>
    <recommendedName>
        <fullName evidence="1">diguanylate cyclase</fullName>
        <ecNumber evidence="1">2.7.7.65</ecNumber>
    </recommendedName>
</protein>
<dbReference type="InterPro" id="IPR050469">
    <property type="entry name" value="Diguanylate_Cyclase"/>
</dbReference>
<dbReference type="OrthoDB" id="9778432at2"/>
<dbReference type="InterPro" id="IPR001789">
    <property type="entry name" value="Sig_transdc_resp-reg_receiver"/>
</dbReference>
<accession>A0A540X7U7</accession>
<gene>
    <name evidence="5" type="ORF">FJV41_03965</name>
</gene>
<dbReference type="AlphaFoldDB" id="A0A540X7U7"/>
<dbReference type="InterPro" id="IPR029787">
    <property type="entry name" value="Nucleotide_cyclase"/>
</dbReference>
<sequence length="325" mass="35748">MELPFSGDTVTLRPCTLLVVDEAESTLARLARALGPEDFCLRLASPGPEVGPLAREVDLVVWVARSAGEPSALEWLDKLLALEGPPGPPIVLLADRETRGVWLGALAQGIEVVFDPWDAEELRARVEKSLRTQARLTQLSNQVGELQRLSSTDGLTGVHNHRHFQERLREEFRRAQRYDDPLALILLDLDHFKQVNDRHGHTAGDGVLREVAAALQRSVRETDLVARYGGEEFAVLLPRTHLTGALSVAERVRRDLATLRVGPDGALLVTASLGVSSFPHRTVLSPEQLLLTADEALYRAKDEGRDRICLHSQMSLLPPSSSQGD</sequence>
<proteinExistence type="predicted"/>
<dbReference type="SUPFAM" id="SSF55073">
    <property type="entry name" value="Nucleotide cyclase"/>
    <property type="match status" value="1"/>
</dbReference>
<comment type="caution">
    <text evidence="2">Lacks conserved residue(s) required for the propagation of feature annotation.</text>
</comment>
<dbReference type="Gene3D" id="3.30.70.270">
    <property type="match status" value="1"/>
</dbReference>
<dbReference type="GO" id="GO:0043709">
    <property type="term" value="P:cell adhesion involved in single-species biofilm formation"/>
    <property type="evidence" value="ECO:0007669"/>
    <property type="project" value="TreeGrafter"/>
</dbReference>
<dbReference type="EMBL" id="VIFM01000009">
    <property type="protein sequence ID" value="TQF17307.1"/>
    <property type="molecule type" value="Genomic_DNA"/>
</dbReference>
<dbReference type="PROSITE" id="PS50887">
    <property type="entry name" value="GGDEF"/>
    <property type="match status" value="1"/>
</dbReference>
<dbReference type="FunFam" id="3.30.70.270:FF:000001">
    <property type="entry name" value="Diguanylate cyclase domain protein"/>
    <property type="match status" value="1"/>
</dbReference>
<dbReference type="SUPFAM" id="SSF52172">
    <property type="entry name" value="CheY-like"/>
    <property type="match status" value="1"/>
</dbReference>
<dbReference type="Pfam" id="PF00990">
    <property type="entry name" value="GGDEF"/>
    <property type="match status" value="1"/>
</dbReference>
<dbReference type="EC" id="2.7.7.65" evidence="1"/>
<evidence type="ECO:0000256" key="2">
    <source>
        <dbReference type="PROSITE-ProRule" id="PRU00169"/>
    </source>
</evidence>